<keyword evidence="3" id="KW-1185">Reference proteome</keyword>
<evidence type="ECO:0000313" key="3">
    <source>
        <dbReference type="Proteomes" id="UP000221165"/>
    </source>
</evidence>
<evidence type="ECO:0000313" key="2">
    <source>
        <dbReference type="EMBL" id="PHJ21346.1"/>
    </source>
</evidence>
<evidence type="ECO:0000256" key="1">
    <source>
        <dbReference type="SAM" id="SignalP"/>
    </source>
</evidence>
<feature type="chain" id="PRO_5012722407" description="Secreted protein" evidence="1">
    <location>
        <begin position="21"/>
        <end position="81"/>
    </location>
</feature>
<dbReference type="RefSeq" id="XP_067923029.1">
    <property type="nucleotide sequence ID" value="XM_068064995.1"/>
</dbReference>
<gene>
    <name evidence="2" type="ORF">CSUI_004811</name>
</gene>
<feature type="signal peptide" evidence="1">
    <location>
        <begin position="1"/>
        <end position="20"/>
    </location>
</feature>
<accession>A0A2C6L076</accession>
<name>A0A2C6L076_9APIC</name>
<dbReference type="EMBL" id="MIGC01002284">
    <property type="protein sequence ID" value="PHJ21346.1"/>
    <property type="molecule type" value="Genomic_DNA"/>
</dbReference>
<keyword evidence="1" id="KW-0732">Signal</keyword>
<sequence length="81" mass="9005">MNGIFVFGVLVIFMHHCTRADEQALLILARRCTQRCSVASSKYARSFTSSVTGQAVSFSGTVSLLVTFRGRRSPPSHRSRR</sequence>
<reference evidence="2 3" key="1">
    <citation type="journal article" date="2017" name="Int. J. Parasitol.">
        <title>The genome of the protozoan parasite Cystoisospora suis and a reverse vaccinology approach to identify vaccine candidates.</title>
        <authorList>
            <person name="Palmieri N."/>
            <person name="Shrestha A."/>
            <person name="Ruttkowski B."/>
            <person name="Beck T."/>
            <person name="Vogl C."/>
            <person name="Tomley F."/>
            <person name="Blake D.P."/>
            <person name="Joachim A."/>
        </authorList>
    </citation>
    <scope>NUCLEOTIDE SEQUENCE [LARGE SCALE GENOMIC DNA]</scope>
    <source>
        <strain evidence="2 3">Wien I</strain>
    </source>
</reference>
<dbReference type="AlphaFoldDB" id="A0A2C6L076"/>
<comment type="caution">
    <text evidence="2">The sequence shown here is derived from an EMBL/GenBank/DDBJ whole genome shotgun (WGS) entry which is preliminary data.</text>
</comment>
<dbReference type="Proteomes" id="UP000221165">
    <property type="component" value="Unassembled WGS sequence"/>
</dbReference>
<dbReference type="VEuPathDB" id="ToxoDB:CSUI_004811"/>
<proteinExistence type="predicted"/>
<organism evidence="2 3">
    <name type="scientific">Cystoisospora suis</name>
    <dbReference type="NCBI Taxonomy" id="483139"/>
    <lineage>
        <taxon>Eukaryota</taxon>
        <taxon>Sar</taxon>
        <taxon>Alveolata</taxon>
        <taxon>Apicomplexa</taxon>
        <taxon>Conoidasida</taxon>
        <taxon>Coccidia</taxon>
        <taxon>Eucoccidiorida</taxon>
        <taxon>Eimeriorina</taxon>
        <taxon>Sarcocystidae</taxon>
        <taxon>Cystoisospora</taxon>
    </lineage>
</organism>
<protein>
    <recommendedName>
        <fullName evidence="4">Secreted protein</fullName>
    </recommendedName>
</protein>
<evidence type="ECO:0008006" key="4">
    <source>
        <dbReference type="Google" id="ProtNLM"/>
    </source>
</evidence>
<dbReference type="GeneID" id="94428206"/>